<keyword evidence="5" id="KW-1185">Reference proteome</keyword>
<dbReference type="AlphaFoldDB" id="A0A2P5E4T8"/>
<evidence type="ECO:0000256" key="1">
    <source>
        <dbReference type="ARBA" id="ARBA00022679"/>
    </source>
</evidence>
<dbReference type="STRING" id="3476.A0A2P5E4T8"/>
<keyword evidence="1 4" id="KW-0808">Transferase</keyword>
<keyword evidence="2" id="KW-0012">Acyltransferase</keyword>
<dbReference type="EMBL" id="JXTB01000001">
    <property type="protein sequence ID" value="PON80541.1"/>
    <property type="molecule type" value="Genomic_DNA"/>
</dbReference>
<evidence type="ECO:0000256" key="2">
    <source>
        <dbReference type="ARBA" id="ARBA00023315"/>
    </source>
</evidence>
<comment type="caution">
    <text evidence="4">The sequence shown here is derived from an EMBL/GenBank/DDBJ whole genome shotgun (WGS) entry which is preliminary data.</text>
</comment>
<gene>
    <name evidence="4" type="ORF">PanWU01x14_000970</name>
</gene>
<dbReference type="PANTHER" id="PTHR31625">
    <property type="match status" value="1"/>
</dbReference>
<name>A0A2P5E4T8_PARAD</name>
<dbReference type="Proteomes" id="UP000237105">
    <property type="component" value="Unassembled WGS sequence"/>
</dbReference>
<reference evidence="5" key="1">
    <citation type="submission" date="2016-06" db="EMBL/GenBank/DDBJ databases">
        <title>Parallel loss of symbiosis genes in relatives of nitrogen-fixing non-legume Parasponia.</title>
        <authorList>
            <person name="Van Velzen R."/>
            <person name="Holmer R."/>
            <person name="Bu F."/>
            <person name="Rutten L."/>
            <person name="Van Zeijl A."/>
            <person name="Liu W."/>
            <person name="Santuari L."/>
            <person name="Cao Q."/>
            <person name="Sharma T."/>
            <person name="Shen D."/>
            <person name="Roswanjaya Y."/>
            <person name="Wardhani T."/>
            <person name="Kalhor M.S."/>
            <person name="Jansen J."/>
            <person name="Van den Hoogen J."/>
            <person name="Gungor B."/>
            <person name="Hartog M."/>
            <person name="Hontelez J."/>
            <person name="Verver J."/>
            <person name="Yang W.-C."/>
            <person name="Schijlen E."/>
            <person name="Repin R."/>
            <person name="Schilthuizen M."/>
            <person name="Schranz E."/>
            <person name="Heidstra R."/>
            <person name="Miyata K."/>
            <person name="Fedorova E."/>
            <person name="Kohlen W."/>
            <person name="Bisseling T."/>
            <person name="Smit S."/>
            <person name="Geurts R."/>
        </authorList>
    </citation>
    <scope>NUCLEOTIDE SEQUENCE [LARGE SCALE GENOMIC DNA]</scope>
    <source>
        <strain evidence="5">cv. WU1-14</strain>
    </source>
</reference>
<evidence type="ECO:0000256" key="3">
    <source>
        <dbReference type="SAM" id="MobiDB-lite"/>
    </source>
</evidence>
<evidence type="ECO:0000313" key="4">
    <source>
        <dbReference type="EMBL" id="PON80541.1"/>
    </source>
</evidence>
<dbReference type="InterPro" id="IPR051504">
    <property type="entry name" value="Plant_metabolite_acyltrans"/>
</dbReference>
<protein>
    <submittedName>
        <fullName evidence="4">Transferase</fullName>
    </submittedName>
</protein>
<dbReference type="SUPFAM" id="SSF52777">
    <property type="entry name" value="CoA-dependent acyltransferases"/>
    <property type="match status" value="1"/>
</dbReference>
<proteinExistence type="predicted"/>
<dbReference type="InterPro" id="IPR023213">
    <property type="entry name" value="CAT-like_dom_sf"/>
</dbReference>
<dbReference type="GO" id="GO:0016747">
    <property type="term" value="F:acyltransferase activity, transferring groups other than amino-acyl groups"/>
    <property type="evidence" value="ECO:0007669"/>
    <property type="project" value="UniProtKB-ARBA"/>
</dbReference>
<feature type="region of interest" description="Disordered" evidence="3">
    <location>
        <begin position="1"/>
        <end position="23"/>
    </location>
</feature>
<accession>A0A2P5E4T8</accession>
<sequence>MAHTPPHTVKIVEQSKVSPPPGSVPTTSLRLTFFDLLWHLCCPMQRLYFYSFPHPTQLFYQSLLPNLKTSLSLTLQHFFPFAGDLLCPPSPARPHILFSSGDSVPFAVAESAADFDRLIADDPRDVLELHPFVPKLPPARAKGDTRVVPLMALQVTVFPNSGISIGVTFCHVAADGRAFHHFMKSWASVCKSNGDLRSIEKSTPFHGRDSIKIPAGVELDVLKDFWDWASVKNEDQGPVDLASNNKLAGKVRATFVLGQAQIDGLKHWVMNQCNEEELEALHISTFVVTCAILWVCLITSQEMELSKPSALDEPYFFVFLGDCRNRLEPPVPSTYFGNCLAFCIVSVNRNELLGGNGIVAAVKAFGKRVKELESHGALEGAENWMREWKEILEKYHFATVAGSHKLGIYETDFGLGMPKKSELVHTDVSGAISLSDKRDGANDGVEFSLALSRTQMDHFNAILEERLKIIVV</sequence>
<dbReference type="Gene3D" id="3.30.559.10">
    <property type="entry name" value="Chloramphenicol acetyltransferase-like domain"/>
    <property type="match status" value="2"/>
</dbReference>
<evidence type="ECO:0000313" key="5">
    <source>
        <dbReference type="Proteomes" id="UP000237105"/>
    </source>
</evidence>
<dbReference type="OrthoDB" id="1862401at2759"/>
<dbReference type="Pfam" id="PF02458">
    <property type="entry name" value="Transferase"/>
    <property type="match status" value="1"/>
</dbReference>
<organism evidence="4 5">
    <name type="scientific">Parasponia andersonii</name>
    <name type="common">Sponia andersonii</name>
    <dbReference type="NCBI Taxonomy" id="3476"/>
    <lineage>
        <taxon>Eukaryota</taxon>
        <taxon>Viridiplantae</taxon>
        <taxon>Streptophyta</taxon>
        <taxon>Embryophyta</taxon>
        <taxon>Tracheophyta</taxon>
        <taxon>Spermatophyta</taxon>
        <taxon>Magnoliopsida</taxon>
        <taxon>eudicotyledons</taxon>
        <taxon>Gunneridae</taxon>
        <taxon>Pentapetalae</taxon>
        <taxon>rosids</taxon>
        <taxon>fabids</taxon>
        <taxon>Rosales</taxon>
        <taxon>Cannabaceae</taxon>
        <taxon>Parasponia</taxon>
    </lineage>
</organism>